<keyword evidence="2" id="KW-1185">Reference proteome</keyword>
<accession>A0A8H6YGC3</accession>
<dbReference type="EMBL" id="JACAZI010000006">
    <property type="protein sequence ID" value="KAF7358484.1"/>
    <property type="molecule type" value="Genomic_DNA"/>
</dbReference>
<protein>
    <submittedName>
        <fullName evidence="1">Uncharacterized protein</fullName>
    </submittedName>
</protein>
<name>A0A8H6YGC3_9AGAR</name>
<proteinExistence type="predicted"/>
<comment type="caution">
    <text evidence="1">The sequence shown here is derived from an EMBL/GenBank/DDBJ whole genome shotgun (WGS) entry which is preliminary data.</text>
</comment>
<sequence>MSGSIQKDRVSVMAIHTTPPHLTQKDFETKLEAFVDSLLAVPAAQKNILKAEMYFQNQELNESFQALGWNVPQRGACVIAYELESQDNIDQIYEDPEFRKVYDGGADIGFHARGCCFTADVVHMHDVSNGTARAERRYAIGVYKFPSHELLAEFQQRIAGAAALAATHKHIVKSSAWVPNQNMENYLREFGRPPTEPNAVILAEGETWEQLKRGKSGSFEMLIGA</sequence>
<dbReference type="OrthoDB" id="2956504at2759"/>
<dbReference type="AlphaFoldDB" id="A0A8H6YGC3"/>
<dbReference type="Proteomes" id="UP000620124">
    <property type="component" value="Unassembled WGS sequence"/>
</dbReference>
<gene>
    <name evidence="1" type="ORF">MVEN_00898900</name>
</gene>
<reference evidence="1" key="1">
    <citation type="submission" date="2020-05" db="EMBL/GenBank/DDBJ databases">
        <title>Mycena genomes resolve the evolution of fungal bioluminescence.</title>
        <authorList>
            <person name="Tsai I.J."/>
        </authorList>
    </citation>
    <scope>NUCLEOTIDE SEQUENCE</scope>
    <source>
        <strain evidence="1">CCC161011</strain>
    </source>
</reference>
<organism evidence="1 2">
    <name type="scientific">Mycena venus</name>
    <dbReference type="NCBI Taxonomy" id="2733690"/>
    <lineage>
        <taxon>Eukaryota</taxon>
        <taxon>Fungi</taxon>
        <taxon>Dikarya</taxon>
        <taxon>Basidiomycota</taxon>
        <taxon>Agaricomycotina</taxon>
        <taxon>Agaricomycetes</taxon>
        <taxon>Agaricomycetidae</taxon>
        <taxon>Agaricales</taxon>
        <taxon>Marasmiineae</taxon>
        <taxon>Mycenaceae</taxon>
        <taxon>Mycena</taxon>
    </lineage>
</organism>
<evidence type="ECO:0000313" key="2">
    <source>
        <dbReference type="Proteomes" id="UP000620124"/>
    </source>
</evidence>
<evidence type="ECO:0000313" key="1">
    <source>
        <dbReference type="EMBL" id="KAF7358484.1"/>
    </source>
</evidence>